<feature type="repeat" description="TPR" evidence="5">
    <location>
        <begin position="173"/>
        <end position="206"/>
    </location>
</feature>
<dbReference type="RefSeq" id="WP_242287168.1">
    <property type="nucleotide sequence ID" value="NZ_JAKKSL010000003.1"/>
</dbReference>
<evidence type="ECO:0000256" key="5">
    <source>
        <dbReference type="PROSITE-ProRule" id="PRU00339"/>
    </source>
</evidence>
<dbReference type="InterPro" id="IPR019734">
    <property type="entry name" value="TPR_rpt"/>
</dbReference>
<evidence type="ECO:0000256" key="1">
    <source>
        <dbReference type="ARBA" id="ARBA00004196"/>
    </source>
</evidence>
<evidence type="ECO:0000256" key="2">
    <source>
        <dbReference type="ARBA" id="ARBA00022737"/>
    </source>
</evidence>
<sequence>MEIVLIILGFIALLLFVVWLPFFKNTQKGIDSNNQNVRDETNVELYKEHKVEIEKDYSDGAIDEENYQYLLAELDNSLLQDIAAAEKNTDAVQSSKGFSVLWPIGMSLFIVAFSVVIYIKQGTLETLMATPIASDTNQQTPQSVEQEREQQQAQMLAYIKNLQQHLEENPDDSEAWYNLGQTFVGAGEFDFAITAFKQVMRVEGEHADILGAIAQATYYRNNQEIDEQVQNLIDKALALDINDPSTNILLGMHNFIGQKYVEAIGYWQRVIDANKPGVNIAALKEAVTEAQRRLGMPSTEKPSSSAIEGPQLTVNVTLSDEIAAKLAQSEDKVVFVYAIPTNGQRMPLAALKIMASDLPKTVTLSDANAMSPQSNLSSVSEVNIFAIVSKLGGVGIKSGDYKAEAQHISVENTDTINLVIDSIVE</sequence>
<keyword evidence="10" id="KW-1185">Reference proteome</keyword>
<organism evidence="9 10">
    <name type="scientific">Colwellia maritima</name>
    <dbReference type="NCBI Taxonomy" id="2912588"/>
    <lineage>
        <taxon>Bacteria</taxon>
        <taxon>Pseudomonadati</taxon>
        <taxon>Pseudomonadota</taxon>
        <taxon>Gammaproteobacteria</taxon>
        <taxon>Alteromonadales</taxon>
        <taxon>Colwelliaceae</taxon>
        <taxon>Colwellia</taxon>
    </lineage>
</organism>
<feature type="transmembrane region" description="Helical" evidence="6">
    <location>
        <begin position="6"/>
        <end position="23"/>
    </location>
</feature>
<dbReference type="PANTHER" id="PTHR47870:SF4">
    <property type="entry name" value="CYTOCHROME C-TYPE BIOGENESIS PROTEIN CYCH"/>
    <property type="match status" value="1"/>
</dbReference>
<evidence type="ECO:0000259" key="7">
    <source>
        <dbReference type="Pfam" id="PF23892"/>
    </source>
</evidence>
<dbReference type="InterPro" id="IPR056412">
    <property type="entry name" value="Ig_CycH"/>
</dbReference>
<keyword evidence="6" id="KW-1133">Transmembrane helix</keyword>
<feature type="transmembrane region" description="Helical" evidence="6">
    <location>
        <begin position="100"/>
        <end position="119"/>
    </location>
</feature>
<dbReference type="InterPro" id="IPR056413">
    <property type="entry name" value="TPR_CcmH_CycH"/>
</dbReference>
<protein>
    <submittedName>
        <fullName evidence="9">C-type cytochrome biogenesis protein CcmI</fullName>
    </submittedName>
</protein>
<keyword evidence="2" id="KW-0677">Repeat</keyword>
<evidence type="ECO:0000259" key="8">
    <source>
        <dbReference type="Pfam" id="PF23914"/>
    </source>
</evidence>
<dbReference type="PANTHER" id="PTHR47870">
    <property type="entry name" value="CYTOCHROME C-TYPE BIOGENESIS PROTEIN CCMH"/>
    <property type="match status" value="1"/>
</dbReference>
<name>A0ABS9X3E6_9GAMM</name>
<gene>
    <name evidence="9" type="primary">ccmI</name>
    <name evidence="9" type="ORF">L3081_16510</name>
</gene>
<keyword evidence="4 5" id="KW-0802">TPR repeat</keyword>
<keyword evidence="6" id="KW-0812">Transmembrane</keyword>
<feature type="domain" description="Cytochrome c-type biogenesis protein H TPR" evidence="8">
    <location>
        <begin position="145"/>
        <end position="271"/>
    </location>
</feature>
<comment type="caution">
    <text evidence="9">The sequence shown here is derived from an EMBL/GenBank/DDBJ whole genome shotgun (WGS) entry which is preliminary data.</text>
</comment>
<keyword evidence="3" id="KW-0201">Cytochrome c-type biogenesis</keyword>
<dbReference type="Proteomes" id="UP001139646">
    <property type="component" value="Unassembled WGS sequence"/>
</dbReference>
<dbReference type="SUPFAM" id="SSF48452">
    <property type="entry name" value="TPR-like"/>
    <property type="match status" value="1"/>
</dbReference>
<dbReference type="InterPro" id="IPR051263">
    <property type="entry name" value="C-type_cytochrome_biogenesis"/>
</dbReference>
<dbReference type="InterPro" id="IPR017560">
    <property type="entry name" value="Cyt_c_biogenesis_CcmI"/>
</dbReference>
<accession>A0ABS9X3E6</accession>
<dbReference type="PROSITE" id="PS50005">
    <property type="entry name" value="TPR"/>
    <property type="match status" value="1"/>
</dbReference>
<evidence type="ECO:0000256" key="4">
    <source>
        <dbReference type="ARBA" id="ARBA00022803"/>
    </source>
</evidence>
<dbReference type="InterPro" id="IPR011990">
    <property type="entry name" value="TPR-like_helical_dom_sf"/>
</dbReference>
<evidence type="ECO:0000256" key="6">
    <source>
        <dbReference type="SAM" id="Phobius"/>
    </source>
</evidence>
<evidence type="ECO:0000313" key="9">
    <source>
        <dbReference type="EMBL" id="MCI2284694.1"/>
    </source>
</evidence>
<dbReference type="EMBL" id="JAKKSL010000003">
    <property type="protein sequence ID" value="MCI2284694.1"/>
    <property type="molecule type" value="Genomic_DNA"/>
</dbReference>
<dbReference type="NCBIfam" id="TIGR03142">
    <property type="entry name" value="cytochro_ccmI"/>
    <property type="match status" value="1"/>
</dbReference>
<reference evidence="9" key="1">
    <citation type="submission" date="2022-01" db="EMBL/GenBank/DDBJ databases">
        <title>Colwellia maritima, isolated from seawater.</title>
        <authorList>
            <person name="Kristyanto S."/>
            <person name="Jung J."/>
            <person name="Jeon C.O."/>
        </authorList>
    </citation>
    <scope>NUCLEOTIDE SEQUENCE</scope>
    <source>
        <strain evidence="9">MSW7</strain>
    </source>
</reference>
<feature type="domain" description="Cytochrome c-type biogenesis protein H Ig-like" evidence="7">
    <location>
        <begin position="312"/>
        <end position="421"/>
    </location>
</feature>
<evidence type="ECO:0000313" key="10">
    <source>
        <dbReference type="Proteomes" id="UP001139646"/>
    </source>
</evidence>
<dbReference type="SMART" id="SM00028">
    <property type="entry name" value="TPR"/>
    <property type="match status" value="1"/>
</dbReference>
<keyword evidence="6" id="KW-0472">Membrane</keyword>
<dbReference type="Pfam" id="PF23892">
    <property type="entry name" value="Ig_CycH"/>
    <property type="match status" value="1"/>
</dbReference>
<evidence type="ECO:0000256" key="3">
    <source>
        <dbReference type="ARBA" id="ARBA00022748"/>
    </source>
</evidence>
<comment type="subcellular location">
    <subcellularLocation>
        <location evidence="1">Cell envelope</location>
    </subcellularLocation>
</comment>
<proteinExistence type="predicted"/>
<dbReference type="Gene3D" id="1.25.40.10">
    <property type="entry name" value="Tetratricopeptide repeat domain"/>
    <property type="match status" value="1"/>
</dbReference>
<dbReference type="Pfam" id="PF23914">
    <property type="entry name" value="TPR_CcmH_CycH"/>
    <property type="match status" value="1"/>
</dbReference>